<dbReference type="RefSeq" id="WP_344881959.1">
    <property type="nucleotide sequence ID" value="NZ_BAABCJ010000002.1"/>
</dbReference>
<proteinExistence type="predicted"/>
<accession>A0ABP7D9U2</accession>
<dbReference type="InterPro" id="IPR006311">
    <property type="entry name" value="TAT_signal"/>
</dbReference>
<evidence type="ECO:0000313" key="2">
    <source>
        <dbReference type="Proteomes" id="UP001501536"/>
    </source>
</evidence>
<sequence length="185" mass="18180">MSNEEITTSGLSRRSVTKAAAWSMPVIAAAVAAPMASASPATTFDVAISGSCVGGITVAGINAFGDPTFTITAASGVIPAGTIFNLSTGSLLSLGVISSSDLLAASLLDDGSIQLVTTADIATSVPVSIPVSDGVINADLLGNYTLSYVSAPAGFTESGPGANSDSVNNTRVGLPLLPDVSLCTA</sequence>
<comment type="caution">
    <text evidence="1">The sequence shown here is derived from an EMBL/GenBank/DDBJ whole genome shotgun (WGS) entry which is preliminary data.</text>
</comment>
<gene>
    <name evidence="1" type="ORF">GCM10022377_13680</name>
</gene>
<dbReference type="PROSITE" id="PS51318">
    <property type="entry name" value="TAT"/>
    <property type="match status" value="1"/>
</dbReference>
<dbReference type="EMBL" id="BAABCJ010000002">
    <property type="protein sequence ID" value="GAA3701370.1"/>
    <property type="molecule type" value="Genomic_DNA"/>
</dbReference>
<organism evidence="1 2">
    <name type="scientific">Zhihengliuella alba</name>
    <dbReference type="NCBI Taxonomy" id="547018"/>
    <lineage>
        <taxon>Bacteria</taxon>
        <taxon>Bacillati</taxon>
        <taxon>Actinomycetota</taxon>
        <taxon>Actinomycetes</taxon>
        <taxon>Micrococcales</taxon>
        <taxon>Micrococcaceae</taxon>
        <taxon>Zhihengliuella</taxon>
    </lineage>
</organism>
<evidence type="ECO:0000313" key="1">
    <source>
        <dbReference type="EMBL" id="GAA3701370.1"/>
    </source>
</evidence>
<protein>
    <submittedName>
        <fullName evidence="1">Uncharacterized protein</fullName>
    </submittedName>
</protein>
<keyword evidence="2" id="KW-1185">Reference proteome</keyword>
<reference evidence="2" key="1">
    <citation type="journal article" date="2019" name="Int. J. Syst. Evol. Microbiol.">
        <title>The Global Catalogue of Microorganisms (GCM) 10K type strain sequencing project: providing services to taxonomists for standard genome sequencing and annotation.</title>
        <authorList>
            <consortium name="The Broad Institute Genomics Platform"/>
            <consortium name="The Broad Institute Genome Sequencing Center for Infectious Disease"/>
            <person name="Wu L."/>
            <person name="Ma J."/>
        </authorList>
    </citation>
    <scope>NUCLEOTIDE SEQUENCE [LARGE SCALE GENOMIC DNA]</scope>
    <source>
        <strain evidence="2">JCM 16961</strain>
    </source>
</reference>
<name>A0ABP7D9U2_9MICC</name>
<dbReference type="Proteomes" id="UP001501536">
    <property type="component" value="Unassembled WGS sequence"/>
</dbReference>